<reference evidence="2 3" key="1">
    <citation type="submission" date="2024-09" db="EMBL/GenBank/DDBJ databases">
        <title>Rethinking Asexuality: The Enigmatic Case of Functional Sexual Genes in Lepraria (Stereocaulaceae).</title>
        <authorList>
            <person name="Doellman M."/>
            <person name="Sun Y."/>
            <person name="Barcenas-Pena A."/>
            <person name="Lumbsch H.T."/>
            <person name="Grewe F."/>
        </authorList>
    </citation>
    <scope>NUCLEOTIDE SEQUENCE [LARGE SCALE GENOMIC DNA]</scope>
    <source>
        <strain evidence="2 3">Grewe 0041</strain>
    </source>
</reference>
<evidence type="ECO:0000313" key="2">
    <source>
        <dbReference type="EMBL" id="KAL2059276.1"/>
    </source>
</evidence>
<name>A0ABR4BNA3_9LECA</name>
<gene>
    <name evidence="2" type="ORF">ABVK25_000568</name>
</gene>
<dbReference type="EMBL" id="JBHFEH010000001">
    <property type="protein sequence ID" value="KAL2059276.1"/>
    <property type="molecule type" value="Genomic_DNA"/>
</dbReference>
<comment type="caution">
    <text evidence="2">The sequence shown here is derived from an EMBL/GenBank/DDBJ whole genome shotgun (WGS) entry which is preliminary data.</text>
</comment>
<organism evidence="2 3">
    <name type="scientific">Lepraria finkii</name>
    <dbReference type="NCBI Taxonomy" id="1340010"/>
    <lineage>
        <taxon>Eukaryota</taxon>
        <taxon>Fungi</taxon>
        <taxon>Dikarya</taxon>
        <taxon>Ascomycota</taxon>
        <taxon>Pezizomycotina</taxon>
        <taxon>Lecanoromycetes</taxon>
        <taxon>OSLEUM clade</taxon>
        <taxon>Lecanoromycetidae</taxon>
        <taxon>Lecanorales</taxon>
        <taxon>Lecanorineae</taxon>
        <taxon>Stereocaulaceae</taxon>
        <taxon>Lepraria</taxon>
    </lineage>
</organism>
<proteinExistence type="predicted"/>
<feature type="region of interest" description="Disordered" evidence="1">
    <location>
        <begin position="1"/>
        <end position="29"/>
    </location>
</feature>
<sequence length="150" mass="15923">MSTSQPSQTPTYQVSNSVNPALRTPPVPDTNDTYLWTDIEKLRKLPTSVVPIQASAGKPLPLPIVQNLDSADPDGNYQLGTYKLESSSKWFTLVSSGINNNHDNVINLGIVAGKGPGAGRVIRVGSTWGGAGPPGSGNFSEYYYQVTAST</sequence>
<dbReference type="Proteomes" id="UP001590951">
    <property type="component" value="Unassembled WGS sequence"/>
</dbReference>
<evidence type="ECO:0000313" key="3">
    <source>
        <dbReference type="Proteomes" id="UP001590951"/>
    </source>
</evidence>
<evidence type="ECO:0000256" key="1">
    <source>
        <dbReference type="SAM" id="MobiDB-lite"/>
    </source>
</evidence>
<feature type="compositionally biased region" description="Polar residues" evidence="1">
    <location>
        <begin position="1"/>
        <end position="19"/>
    </location>
</feature>
<keyword evidence="3" id="KW-1185">Reference proteome</keyword>
<protein>
    <submittedName>
        <fullName evidence="2">Uncharacterized protein</fullName>
    </submittedName>
</protein>
<accession>A0ABR4BNA3</accession>